<dbReference type="GO" id="GO:0016987">
    <property type="term" value="F:sigma factor activity"/>
    <property type="evidence" value="ECO:0007669"/>
    <property type="project" value="UniProtKB-KW"/>
</dbReference>
<protein>
    <submittedName>
        <fullName evidence="7">RNA polymerase sigma-70 factor, ECF subfamily</fullName>
    </submittedName>
</protein>
<proteinExistence type="inferred from homology"/>
<comment type="similarity">
    <text evidence="1">Belongs to the sigma-70 factor family. ECF subfamily.</text>
</comment>
<dbReference type="Pfam" id="PF08281">
    <property type="entry name" value="Sigma70_r4_2"/>
    <property type="match status" value="1"/>
</dbReference>
<name>A0A1I1IMB2_9SPHI</name>
<dbReference type="Gene3D" id="1.10.1740.10">
    <property type="match status" value="1"/>
</dbReference>
<evidence type="ECO:0000256" key="3">
    <source>
        <dbReference type="ARBA" id="ARBA00023082"/>
    </source>
</evidence>
<dbReference type="GO" id="GO:0006352">
    <property type="term" value="P:DNA-templated transcription initiation"/>
    <property type="evidence" value="ECO:0007669"/>
    <property type="project" value="InterPro"/>
</dbReference>
<keyword evidence="8" id="KW-1185">Reference proteome</keyword>
<keyword evidence="3" id="KW-0731">Sigma factor</keyword>
<dbReference type="RefSeq" id="WP_090973696.1">
    <property type="nucleotide sequence ID" value="NZ_FOLL01000009.1"/>
</dbReference>
<evidence type="ECO:0000313" key="8">
    <source>
        <dbReference type="Proteomes" id="UP000199577"/>
    </source>
</evidence>
<evidence type="ECO:0000256" key="4">
    <source>
        <dbReference type="ARBA" id="ARBA00023163"/>
    </source>
</evidence>
<evidence type="ECO:0000259" key="5">
    <source>
        <dbReference type="Pfam" id="PF04542"/>
    </source>
</evidence>
<dbReference type="AlphaFoldDB" id="A0A1I1IMB2"/>
<dbReference type="GO" id="GO:0003677">
    <property type="term" value="F:DNA binding"/>
    <property type="evidence" value="ECO:0007669"/>
    <property type="project" value="InterPro"/>
</dbReference>
<accession>A0A1I1IMB2</accession>
<dbReference type="InterPro" id="IPR039425">
    <property type="entry name" value="RNA_pol_sigma-70-like"/>
</dbReference>
<gene>
    <name evidence="7" type="ORF">SAMN05421747_109130</name>
</gene>
<keyword evidence="4" id="KW-0804">Transcription</keyword>
<evidence type="ECO:0000313" key="7">
    <source>
        <dbReference type="EMBL" id="SFC36862.1"/>
    </source>
</evidence>
<dbReference type="NCBIfam" id="TIGR02937">
    <property type="entry name" value="sigma70-ECF"/>
    <property type="match status" value="1"/>
</dbReference>
<dbReference type="Proteomes" id="UP000199577">
    <property type="component" value="Unassembled WGS sequence"/>
</dbReference>
<dbReference type="NCBIfam" id="TIGR02985">
    <property type="entry name" value="Sig70_bacteroi1"/>
    <property type="match status" value="1"/>
</dbReference>
<reference evidence="8" key="1">
    <citation type="submission" date="2016-10" db="EMBL/GenBank/DDBJ databases">
        <authorList>
            <person name="Varghese N."/>
            <person name="Submissions S."/>
        </authorList>
    </citation>
    <scope>NUCLEOTIDE SEQUENCE [LARGE SCALE GENOMIC DNA]</scope>
    <source>
        <strain evidence="8">DSM 22900</strain>
    </source>
</reference>
<dbReference type="InterPro" id="IPR013325">
    <property type="entry name" value="RNA_pol_sigma_r2"/>
</dbReference>
<dbReference type="InterPro" id="IPR007627">
    <property type="entry name" value="RNA_pol_sigma70_r2"/>
</dbReference>
<feature type="domain" description="RNA polymerase sigma factor 70 region 4 type 2" evidence="6">
    <location>
        <begin position="125"/>
        <end position="169"/>
    </location>
</feature>
<evidence type="ECO:0000259" key="6">
    <source>
        <dbReference type="Pfam" id="PF08281"/>
    </source>
</evidence>
<dbReference type="EMBL" id="FOLL01000009">
    <property type="protein sequence ID" value="SFC36862.1"/>
    <property type="molecule type" value="Genomic_DNA"/>
</dbReference>
<organism evidence="7 8">
    <name type="scientific">Parapedobacter composti</name>
    <dbReference type="NCBI Taxonomy" id="623281"/>
    <lineage>
        <taxon>Bacteria</taxon>
        <taxon>Pseudomonadati</taxon>
        <taxon>Bacteroidota</taxon>
        <taxon>Sphingobacteriia</taxon>
        <taxon>Sphingobacteriales</taxon>
        <taxon>Sphingobacteriaceae</taxon>
        <taxon>Parapedobacter</taxon>
    </lineage>
</organism>
<dbReference type="SUPFAM" id="SSF88946">
    <property type="entry name" value="Sigma2 domain of RNA polymerase sigma factors"/>
    <property type="match status" value="1"/>
</dbReference>
<dbReference type="SUPFAM" id="SSF88659">
    <property type="entry name" value="Sigma3 and sigma4 domains of RNA polymerase sigma factors"/>
    <property type="match status" value="1"/>
</dbReference>
<dbReference type="InterPro" id="IPR013249">
    <property type="entry name" value="RNA_pol_sigma70_r4_t2"/>
</dbReference>
<dbReference type="CDD" id="cd06171">
    <property type="entry name" value="Sigma70_r4"/>
    <property type="match status" value="1"/>
</dbReference>
<evidence type="ECO:0000256" key="1">
    <source>
        <dbReference type="ARBA" id="ARBA00010641"/>
    </source>
</evidence>
<evidence type="ECO:0000256" key="2">
    <source>
        <dbReference type="ARBA" id="ARBA00023015"/>
    </source>
</evidence>
<dbReference type="InterPro" id="IPR014284">
    <property type="entry name" value="RNA_pol_sigma-70_dom"/>
</dbReference>
<sequence>MGTYGLHIERVLLQQIAEGEEVAFKKLFELYKTKIFNFVVSYTHSDADAEEIVQDTFMTLWFNKGMLATIQHPRNYIYTVARNKTLNHLQRIARSEVMMEQVWANMQWQDSPVEELLDAKECGELLNRALAKLPDQRQAIFNLSRVEGLSHEEIAAKVGLSKSRVKNIIVDTLKYLRLHLSKHHVVLIALLTVLSACS</sequence>
<dbReference type="InterPro" id="IPR014327">
    <property type="entry name" value="RNA_pol_sigma70_bacteroid"/>
</dbReference>
<dbReference type="InterPro" id="IPR013324">
    <property type="entry name" value="RNA_pol_sigma_r3/r4-like"/>
</dbReference>
<dbReference type="Pfam" id="PF04542">
    <property type="entry name" value="Sigma70_r2"/>
    <property type="match status" value="1"/>
</dbReference>
<dbReference type="OrthoDB" id="799938at2"/>
<dbReference type="PANTHER" id="PTHR43133:SF46">
    <property type="entry name" value="RNA POLYMERASE SIGMA-70 FACTOR ECF SUBFAMILY"/>
    <property type="match status" value="1"/>
</dbReference>
<keyword evidence="2" id="KW-0805">Transcription regulation</keyword>
<dbReference type="STRING" id="623281.SAMN05421747_109130"/>
<dbReference type="InterPro" id="IPR036388">
    <property type="entry name" value="WH-like_DNA-bd_sf"/>
</dbReference>
<dbReference type="Gene3D" id="1.10.10.10">
    <property type="entry name" value="Winged helix-like DNA-binding domain superfamily/Winged helix DNA-binding domain"/>
    <property type="match status" value="1"/>
</dbReference>
<dbReference type="PANTHER" id="PTHR43133">
    <property type="entry name" value="RNA POLYMERASE ECF-TYPE SIGMA FACTO"/>
    <property type="match status" value="1"/>
</dbReference>
<feature type="domain" description="RNA polymerase sigma-70 region 2" evidence="5">
    <location>
        <begin position="27"/>
        <end position="94"/>
    </location>
</feature>